<feature type="compositionally biased region" description="Acidic residues" evidence="1">
    <location>
        <begin position="505"/>
        <end position="523"/>
    </location>
</feature>
<comment type="caution">
    <text evidence="2">The sequence shown here is derived from an EMBL/GenBank/DDBJ whole genome shotgun (WGS) entry which is preliminary data.</text>
</comment>
<evidence type="ECO:0000313" key="3">
    <source>
        <dbReference type="Proteomes" id="UP000253977"/>
    </source>
</evidence>
<dbReference type="EMBL" id="QPMK01000004">
    <property type="protein sequence ID" value="RDD66746.1"/>
    <property type="molecule type" value="Genomic_DNA"/>
</dbReference>
<evidence type="ECO:0000256" key="1">
    <source>
        <dbReference type="SAM" id="MobiDB-lite"/>
    </source>
</evidence>
<keyword evidence="3" id="KW-1185">Reference proteome</keyword>
<organism evidence="2 3">
    <name type="scientific">Thalassococcus profundi</name>
    <dbReference type="NCBI Taxonomy" id="2282382"/>
    <lineage>
        <taxon>Bacteria</taxon>
        <taxon>Pseudomonadati</taxon>
        <taxon>Pseudomonadota</taxon>
        <taxon>Alphaproteobacteria</taxon>
        <taxon>Rhodobacterales</taxon>
        <taxon>Roseobacteraceae</taxon>
        <taxon>Thalassococcus</taxon>
    </lineage>
</organism>
<gene>
    <name evidence="2" type="ORF">DU478_07265</name>
</gene>
<reference evidence="2 3" key="1">
    <citation type="submission" date="2018-07" db="EMBL/GenBank/DDBJ databases">
        <title>Thalassococcus profundi sp. nov., a marine bacterium isolated from deep seawater of Okinawa Trough.</title>
        <authorList>
            <person name="Yu M."/>
        </authorList>
    </citation>
    <scope>NUCLEOTIDE SEQUENCE [LARGE SCALE GENOMIC DNA]</scope>
    <source>
        <strain evidence="2 3">WRAS1</strain>
    </source>
</reference>
<evidence type="ECO:0000313" key="2">
    <source>
        <dbReference type="EMBL" id="RDD66746.1"/>
    </source>
</evidence>
<sequence>MPTGYAKEVVLGTDPQVRVYIFEDEGNLFFQVEPDDPANFDLDGVFFNLTNDAVASDLVIFPLVNQEAVTGFSANADSENSLSNGATTQDNYDVKVQFGQTADSTSGTVGTGFFTFYLDSLNPLTAEDIDLSSLTAVVNSDDGAGQVLLAGVPGSGPVQEIAFEFDPSGVYHPADSSGIASDARWYMSNGKLTANGCYDGALTFEEVDSDGPVTFELTGKINKAYNFENSGWLEDQLHVQVQIDGGHWVTLDTFEVDYHQKALVGNQTGQKLGENLSDLTYSGGILDTVEDNAQFRVVADFTSSDEVVQFSDVTITTTDDPTEDEIAFSEDFNHVWHPTHSDAVVGRTDWDVQYNALATDGYDDGELYFKEVETDGDVEFSFDARTDCARYFENSGRDADSFKVEVQIDDGDWVTLDNFVVNDKGTALVGSETGQEITDHGNAITYSGGILDTASENVQFRFVSDISAANEDIRIDNVELKIKGEPAQEEVPPSQYDILFTPLEDTPEDAPAEEEDHEEEMYA</sequence>
<protein>
    <submittedName>
        <fullName evidence="2">Uncharacterized protein</fullName>
    </submittedName>
</protein>
<accession>A0A369TUY0</accession>
<dbReference type="AlphaFoldDB" id="A0A369TUY0"/>
<name>A0A369TUY0_9RHOB</name>
<dbReference type="OrthoDB" id="7667870at2"/>
<dbReference type="Proteomes" id="UP000253977">
    <property type="component" value="Unassembled WGS sequence"/>
</dbReference>
<feature type="region of interest" description="Disordered" evidence="1">
    <location>
        <begin position="504"/>
        <end position="523"/>
    </location>
</feature>
<dbReference type="RefSeq" id="WP_114510291.1">
    <property type="nucleotide sequence ID" value="NZ_QPMK01000004.1"/>
</dbReference>
<proteinExistence type="predicted"/>